<dbReference type="AlphaFoldDB" id="A0A937JAB8"/>
<gene>
    <name evidence="4" type="ORF">ISR29_01070</name>
</gene>
<dbReference type="Pfam" id="PF01370">
    <property type="entry name" value="Epimerase"/>
    <property type="match status" value="1"/>
</dbReference>
<evidence type="ECO:0000256" key="1">
    <source>
        <dbReference type="ARBA" id="ARBA00004370"/>
    </source>
</evidence>
<accession>A0A937JAB8</accession>
<name>A0A937JAB8_9GAMM</name>
<evidence type="ECO:0000313" key="4">
    <source>
        <dbReference type="EMBL" id="MBL6902778.1"/>
    </source>
</evidence>
<dbReference type="Proteomes" id="UP000705230">
    <property type="component" value="Unassembled WGS sequence"/>
</dbReference>
<keyword evidence="2" id="KW-0472">Membrane</keyword>
<reference evidence="4" key="1">
    <citation type="submission" date="2020-10" db="EMBL/GenBank/DDBJ databases">
        <title>Microbiome of the Black Sea water column analyzed by genome centric metagenomics.</title>
        <authorList>
            <person name="Cabello-Yeves P.J."/>
            <person name="Callieri C."/>
            <person name="Picazo A."/>
            <person name="Mehrshad M."/>
            <person name="Haro-Moreno J.M."/>
            <person name="Roda-Garcia J."/>
            <person name="Dzembekova N."/>
            <person name="Slabakova V."/>
            <person name="Slabakova N."/>
            <person name="Moncheva S."/>
            <person name="Rodriguez-Valera F."/>
        </authorList>
    </citation>
    <scope>NUCLEOTIDE SEQUENCE</scope>
    <source>
        <strain evidence="4">BS30m-G43</strain>
    </source>
</reference>
<evidence type="ECO:0000256" key="2">
    <source>
        <dbReference type="ARBA" id="ARBA00023136"/>
    </source>
</evidence>
<evidence type="ECO:0000313" key="5">
    <source>
        <dbReference type="Proteomes" id="UP000705230"/>
    </source>
</evidence>
<dbReference type="PANTHER" id="PTHR14097">
    <property type="entry name" value="OXIDOREDUCTASE HTATIP2"/>
    <property type="match status" value="1"/>
</dbReference>
<dbReference type="InterPro" id="IPR001509">
    <property type="entry name" value="Epimerase_deHydtase"/>
</dbReference>
<sequence length="229" mass="25699">MNKHKIVLIGASGFAGHHVMQELGSKDDVEVITLSRKDLSNIPANTQNHIFNFTDIDSYNELPLADHLVICLGSPLKLWELVYIKKSAIPEFIALDKDCVINLAKSAKKIGIKKISIVSAVGADSKSLNTYLKTKGSVEDEIIAMNFETTNIFQPAHMCGRIDWEKAKNTYRFDVFVGEYVSILSKPFMMGKLKNFTGVDVEILAKSIARNIFNKNTGVQYFNYKNFKD</sequence>
<comment type="caution">
    <text evidence="4">The sequence shown here is derived from an EMBL/GenBank/DDBJ whole genome shotgun (WGS) entry which is preliminary data.</text>
</comment>
<dbReference type="GO" id="GO:0016020">
    <property type="term" value="C:membrane"/>
    <property type="evidence" value="ECO:0007669"/>
    <property type="project" value="UniProtKB-SubCell"/>
</dbReference>
<evidence type="ECO:0000259" key="3">
    <source>
        <dbReference type="Pfam" id="PF01370"/>
    </source>
</evidence>
<feature type="domain" description="NAD-dependent epimerase/dehydratase" evidence="3">
    <location>
        <begin position="6"/>
        <end position="104"/>
    </location>
</feature>
<dbReference type="EMBL" id="JADHSG010000001">
    <property type="protein sequence ID" value="MBL6902778.1"/>
    <property type="molecule type" value="Genomic_DNA"/>
</dbReference>
<comment type="subcellular location">
    <subcellularLocation>
        <location evidence="1">Membrane</location>
    </subcellularLocation>
</comment>
<dbReference type="PANTHER" id="PTHR14097:SF7">
    <property type="entry name" value="OXIDOREDUCTASE HTATIP2"/>
    <property type="match status" value="1"/>
</dbReference>
<proteinExistence type="predicted"/>
<protein>
    <submittedName>
        <fullName evidence="4">NAD(P)H-binding protein</fullName>
    </submittedName>
</protein>
<dbReference type="InterPro" id="IPR036291">
    <property type="entry name" value="NAD(P)-bd_dom_sf"/>
</dbReference>
<dbReference type="Gene3D" id="3.40.50.720">
    <property type="entry name" value="NAD(P)-binding Rossmann-like Domain"/>
    <property type="match status" value="1"/>
</dbReference>
<dbReference type="SUPFAM" id="SSF51735">
    <property type="entry name" value="NAD(P)-binding Rossmann-fold domains"/>
    <property type="match status" value="1"/>
</dbReference>
<organism evidence="4 5">
    <name type="scientific">SAR86 cluster bacterium</name>
    <dbReference type="NCBI Taxonomy" id="2030880"/>
    <lineage>
        <taxon>Bacteria</taxon>
        <taxon>Pseudomonadati</taxon>
        <taxon>Pseudomonadota</taxon>
        <taxon>Gammaproteobacteria</taxon>
        <taxon>SAR86 cluster</taxon>
    </lineage>
</organism>